<dbReference type="RefSeq" id="WP_143849743.1">
    <property type="nucleotide sequence ID" value="NZ_VLXZ01000010.1"/>
</dbReference>
<dbReference type="PANTHER" id="PTHR43736:SF1">
    <property type="entry name" value="DIHYDRONEOPTERIN TRIPHOSPHATE DIPHOSPHATASE"/>
    <property type="match status" value="1"/>
</dbReference>
<dbReference type="Pfam" id="PF00293">
    <property type="entry name" value="NUDIX"/>
    <property type="match status" value="1"/>
</dbReference>
<feature type="domain" description="Nudix hydrolase" evidence="2">
    <location>
        <begin position="1"/>
        <end position="135"/>
    </location>
</feature>
<reference evidence="3 4" key="1">
    <citation type="submission" date="2019-07" db="EMBL/GenBank/DDBJ databases">
        <authorList>
            <person name="Park Y.J."/>
            <person name="Jeong S.E."/>
            <person name="Jung H.S."/>
        </authorList>
    </citation>
    <scope>NUCLEOTIDE SEQUENCE [LARGE SCALE GENOMIC DNA]</scope>
    <source>
        <strain evidence="4">P16(2019)</strain>
    </source>
</reference>
<dbReference type="PANTHER" id="PTHR43736">
    <property type="entry name" value="ADP-RIBOSE PYROPHOSPHATASE"/>
    <property type="match status" value="1"/>
</dbReference>
<gene>
    <name evidence="3" type="ORF">FN960_15400</name>
</gene>
<evidence type="ECO:0000313" key="3">
    <source>
        <dbReference type="EMBL" id="TSB45554.1"/>
    </source>
</evidence>
<sequence length="144" mass="16386">MHIVVVEGAVKKDEKILIIKRSAKEEHAAGELALVGGKVDETGASYDVLEETLRREIQEEVGIEVKEEMVYVHSSTFVSDQGVSVVMVVFLCEHQKGEAYVKSEDEVDSVYWMTINEIVEHPDTRPWLKESVQRVDMIRDRGRI</sequence>
<dbReference type="EMBL" id="VLXZ01000010">
    <property type="protein sequence ID" value="TSB45554.1"/>
    <property type="molecule type" value="Genomic_DNA"/>
</dbReference>
<evidence type="ECO:0000259" key="2">
    <source>
        <dbReference type="PROSITE" id="PS51462"/>
    </source>
</evidence>
<keyword evidence="4" id="KW-1185">Reference proteome</keyword>
<accession>A0A553ZVQ5</accession>
<dbReference type="InterPro" id="IPR015797">
    <property type="entry name" value="NUDIX_hydrolase-like_dom_sf"/>
</dbReference>
<evidence type="ECO:0000256" key="1">
    <source>
        <dbReference type="ARBA" id="ARBA00005582"/>
    </source>
</evidence>
<evidence type="ECO:0000313" key="4">
    <source>
        <dbReference type="Proteomes" id="UP000318521"/>
    </source>
</evidence>
<dbReference type="OrthoDB" id="3531896at2"/>
<dbReference type="InterPro" id="IPR000086">
    <property type="entry name" value="NUDIX_hydrolase_dom"/>
</dbReference>
<organism evidence="3 4">
    <name type="scientific">Alkalicoccobacillus porphyridii</name>
    <dbReference type="NCBI Taxonomy" id="2597270"/>
    <lineage>
        <taxon>Bacteria</taxon>
        <taxon>Bacillati</taxon>
        <taxon>Bacillota</taxon>
        <taxon>Bacilli</taxon>
        <taxon>Bacillales</taxon>
        <taxon>Bacillaceae</taxon>
        <taxon>Alkalicoccobacillus</taxon>
    </lineage>
</organism>
<dbReference type="Gene3D" id="3.90.79.10">
    <property type="entry name" value="Nucleoside Triphosphate Pyrophosphohydrolase"/>
    <property type="match status" value="1"/>
</dbReference>
<name>A0A553ZVQ5_9BACI</name>
<dbReference type="Proteomes" id="UP000318521">
    <property type="component" value="Unassembled WGS sequence"/>
</dbReference>
<dbReference type="AlphaFoldDB" id="A0A553ZVQ5"/>
<dbReference type="SUPFAM" id="SSF55811">
    <property type="entry name" value="Nudix"/>
    <property type="match status" value="1"/>
</dbReference>
<dbReference type="PROSITE" id="PS51462">
    <property type="entry name" value="NUDIX"/>
    <property type="match status" value="1"/>
</dbReference>
<comment type="similarity">
    <text evidence="1">Belongs to the Nudix hydrolase family.</text>
</comment>
<comment type="caution">
    <text evidence="3">The sequence shown here is derived from an EMBL/GenBank/DDBJ whole genome shotgun (WGS) entry which is preliminary data.</text>
</comment>
<proteinExistence type="inferred from homology"/>
<protein>
    <submittedName>
        <fullName evidence="3">NUDIX domain-containing protein</fullName>
    </submittedName>
</protein>